<evidence type="ECO:0000313" key="2">
    <source>
        <dbReference type="Proteomes" id="UP000277928"/>
    </source>
</evidence>
<dbReference type="EMBL" id="UYRX01000290">
    <property type="protein sequence ID" value="VDK79387.1"/>
    <property type="molecule type" value="Genomic_DNA"/>
</dbReference>
<dbReference type="AlphaFoldDB" id="A0A3P6T2Y1"/>
<sequence>VEFIKNLPEWIVVPYLSEKTKLVRKKALAKKAREMKAAS</sequence>
<evidence type="ECO:0000313" key="1">
    <source>
        <dbReference type="EMBL" id="VDK79387.1"/>
    </source>
</evidence>
<keyword evidence="2" id="KW-1185">Reference proteome</keyword>
<gene>
    <name evidence="1" type="ORF">NLS_LOCUS4491</name>
</gene>
<protein>
    <submittedName>
        <fullName evidence="1">Uncharacterized protein</fullName>
    </submittedName>
</protein>
<dbReference type="Proteomes" id="UP000277928">
    <property type="component" value="Unassembled WGS sequence"/>
</dbReference>
<reference evidence="1 2" key="1">
    <citation type="submission" date="2018-08" db="EMBL/GenBank/DDBJ databases">
        <authorList>
            <person name="Laetsch R D."/>
            <person name="Stevens L."/>
            <person name="Kumar S."/>
            <person name="Blaxter L. M."/>
        </authorList>
    </citation>
    <scope>NUCLEOTIDE SEQUENCE [LARGE SCALE GENOMIC DNA]</scope>
</reference>
<dbReference type="STRING" id="42156.A0A3P6T2Y1"/>
<feature type="non-terminal residue" evidence="1">
    <location>
        <position position="1"/>
    </location>
</feature>
<name>A0A3P6T2Y1_LITSI</name>
<proteinExistence type="predicted"/>
<organism evidence="1 2">
    <name type="scientific">Litomosoides sigmodontis</name>
    <name type="common">Filarial nematode worm</name>
    <dbReference type="NCBI Taxonomy" id="42156"/>
    <lineage>
        <taxon>Eukaryota</taxon>
        <taxon>Metazoa</taxon>
        <taxon>Ecdysozoa</taxon>
        <taxon>Nematoda</taxon>
        <taxon>Chromadorea</taxon>
        <taxon>Rhabditida</taxon>
        <taxon>Spirurina</taxon>
        <taxon>Spiruromorpha</taxon>
        <taxon>Filarioidea</taxon>
        <taxon>Onchocercidae</taxon>
        <taxon>Litomosoides</taxon>
    </lineage>
</organism>
<accession>A0A3P6T2Y1</accession>